<sequence length="240" mass="26179">MSEPVTRTFLVVDVEKSSDRGNEELALLRRQLYSMLNKAMSAAELMGGKAAVEDRGDGFLVVADASVLDVLVSLTDTLVDELTRYNATVVPTDWLRLRIAVHSGLVHRDFRGWSGEELTRTFRICDAPEAKLTLEAAQRGQAVVIVSDHVYETVVKHRYRGLPRDSFREIRSGFAWARVPGYSSPPVPQPPAEPGPPPSSPPGVSGGNLDLSQATVGTLISGSSIDRVDARSRFGGKRHE</sequence>
<evidence type="ECO:0008006" key="4">
    <source>
        <dbReference type="Google" id="ProtNLM"/>
    </source>
</evidence>
<proteinExistence type="predicted"/>
<dbReference type="STRING" id="402600.SAMN05216188_10963"/>
<dbReference type="RefSeq" id="WP_089952852.1">
    <property type="nucleotide sequence ID" value="NZ_FOFR01000009.1"/>
</dbReference>
<keyword evidence="3" id="KW-1185">Reference proteome</keyword>
<feature type="region of interest" description="Disordered" evidence="1">
    <location>
        <begin position="185"/>
        <end position="222"/>
    </location>
</feature>
<dbReference type="SUPFAM" id="SSF55073">
    <property type="entry name" value="Nucleotide cyclase"/>
    <property type="match status" value="1"/>
</dbReference>
<gene>
    <name evidence="2" type="ORF">SAMN05216188_10963</name>
</gene>
<name>A0A1H9MH79_9PSEU</name>
<feature type="compositionally biased region" description="Polar residues" evidence="1">
    <location>
        <begin position="210"/>
        <end position="222"/>
    </location>
</feature>
<dbReference type="OrthoDB" id="3482507at2"/>
<evidence type="ECO:0000313" key="2">
    <source>
        <dbReference type="EMBL" id="SER23070.1"/>
    </source>
</evidence>
<dbReference type="EMBL" id="FOFR01000009">
    <property type="protein sequence ID" value="SER23070.1"/>
    <property type="molecule type" value="Genomic_DNA"/>
</dbReference>
<dbReference type="Proteomes" id="UP000199352">
    <property type="component" value="Unassembled WGS sequence"/>
</dbReference>
<accession>A0A1H9MH79</accession>
<reference evidence="3" key="1">
    <citation type="submission" date="2016-10" db="EMBL/GenBank/DDBJ databases">
        <authorList>
            <person name="Varghese N."/>
            <person name="Submissions S."/>
        </authorList>
    </citation>
    <scope>NUCLEOTIDE SEQUENCE [LARGE SCALE GENOMIC DNA]</scope>
    <source>
        <strain evidence="3">CGMCC 4.3525</strain>
    </source>
</reference>
<protein>
    <recommendedName>
        <fullName evidence="4">Guanylate cyclase domain-containing protein</fullName>
    </recommendedName>
</protein>
<feature type="compositionally biased region" description="Pro residues" evidence="1">
    <location>
        <begin position="185"/>
        <end position="201"/>
    </location>
</feature>
<dbReference type="InterPro" id="IPR029787">
    <property type="entry name" value="Nucleotide_cyclase"/>
</dbReference>
<evidence type="ECO:0000256" key="1">
    <source>
        <dbReference type="SAM" id="MobiDB-lite"/>
    </source>
</evidence>
<dbReference type="AlphaFoldDB" id="A0A1H9MH79"/>
<dbReference type="Gene3D" id="3.30.70.1230">
    <property type="entry name" value="Nucleotide cyclase"/>
    <property type="match status" value="1"/>
</dbReference>
<organism evidence="2 3">
    <name type="scientific">Lentzea xinjiangensis</name>
    <dbReference type="NCBI Taxonomy" id="402600"/>
    <lineage>
        <taxon>Bacteria</taxon>
        <taxon>Bacillati</taxon>
        <taxon>Actinomycetota</taxon>
        <taxon>Actinomycetes</taxon>
        <taxon>Pseudonocardiales</taxon>
        <taxon>Pseudonocardiaceae</taxon>
        <taxon>Lentzea</taxon>
    </lineage>
</organism>
<evidence type="ECO:0000313" key="3">
    <source>
        <dbReference type="Proteomes" id="UP000199352"/>
    </source>
</evidence>